<reference evidence="1 2" key="1">
    <citation type="journal article" date="2010" name="Nat. Biotechnol.">
        <title>Genome sequence of the model mushroom Schizophyllum commune.</title>
        <authorList>
            <person name="Ohm R.A."/>
            <person name="de Jong J.F."/>
            <person name="Lugones L.G."/>
            <person name="Aerts A."/>
            <person name="Kothe E."/>
            <person name="Stajich J.E."/>
            <person name="de Vries R.P."/>
            <person name="Record E."/>
            <person name="Levasseur A."/>
            <person name="Baker S.E."/>
            <person name="Bartholomew K.A."/>
            <person name="Coutinho P.M."/>
            <person name="Erdmann S."/>
            <person name="Fowler T.J."/>
            <person name="Gathman A.C."/>
            <person name="Lombard V."/>
            <person name="Henrissat B."/>
            <person name="Knabe N."/>
            <person name="Kuees U."/>
            <person name="Lilly W.W."/>
            <person name="Lindquist E."/>
            <person name="Lucas S."/>
            <person name="Magnuson J.K."/>
            <person name="Piumi F."/>
            <person name="Raudaskoski M."/>
            <person name="Salamov A."/>
            <person name="Schmutz J."/>
            <person name="Schwarze F.W.M.R."/>
            <person name="vanKuyk P.A."/>
            <person name="Horton J.S."/>
            <person name="Grigoriev I.V."/>
            <person name="Woesten H.A.B."/>
        </authorList>
    </citation>
    <scope>NUCLEOTIDE SEQUENCE [LARGE SCALE GENOMIC DNA]</scope>
    <source>
        <strain evidence="2">H4-8 / FGSC 9210</strain>
    </source>
</reference>
<feature type="non-terminal residue" evidence="1">
    <location>
        <position position="335"/>
    </location>
</feature>
<sequence>MNGLRTFNGARPTGEPERPLTILQVCQPEVYLLDVKDPALVFYALSECTKILNYLRRDGYVLQAVGRDSIMLRAKTVNEPSDLGDFASRYTVEIAIDGCNRYVPSAHETAQHLRTQGHPYFMPLEVATCRHQFVKNKSDATFTSRFFARNPFHDLESILWIALHTLLPFTPLRPVGAKDWDSYRSLLGNVRARMQRLFPQVRRHHNSIDFDCREVFLKRGKYRDGLKTLLGQVYGESSPVLKLIDLFDDLVWAYRKVEGAANFAHSCEDRGSELPANTRIDPALFEEHAGIYGRIHEALKAVCAYLTNAQVQLIRVDDVDQDTGAPLVFQQCAKR</sequence>
<dbReference type="HOGENOM" id="CLU_829375_0_0_1"/>
<dbReference type="InParanoid" id="D8PKK3"/>
<proteinExistence type="predicted"/>
<evidence type="ECO:0000313" key="1">
    <source>
        <dbReference type="EMBL" id="EFJ03991.1"/>
    </source>
</evidence>
<keyword evidence="2" id="KW-1185">Reference proteome</keyword>
<organism evidence="2">
    <name type="scientific">Schizophyllum commune (strain H4-8 / FGSC 9210)</name>
    <name type="common">Split gill fungus</name>
    <dbReference type="NCBI Taxonomy" id="578458"/>
    <lineage>
        <taxon>Eukaryota</taxon>
        <taxon>Fungi</taxon>
        <taxon>Dikarya</taxon>
        <taxon>Basidiomycota</taxon>
        <taxon>Agaricomycotina</taxon>
        <taxon>Agaricomycetes</taxon>
        <taxon>Agaricomycetidae</taxon>
        <taxon>Agaricales</taxon>
        <taxon>Schizophyllaceae</taxon>
        <taxon>Schizophyllum</taxon>
    </lineage>
</organism>
<dbReference type="Proteomes" id="UP000007431">
    <property type="component" value="Unassembled WGS sequence"/>
</dbReference>
<dbReference type="EMBL" id="GL377302">
    <property type="protein sequence ID" value="EFJ03991.1"/>
    <property type="molecule type" value="Genomic_DNA"/>
</dbReference>
<dbReference type="RefSeq" id="XP_003038893.1">
    <property type="nucleotide sequence ID" value="XM_003038847.1"/>
</dbReference>
<evidence type="ECO:0000313" key="2">
    <source>
        <dbReference type="Proteomes" id="UP000007431"/>
    </source>
</evidence>
<name>D8PKK3_SCHCM</name>
<gene>
    <name evidence="1" type="ORF">SCHCODRAFT_104461</name>
</gene>
<dbReference type="VEuPathDB" id="FungiDB:SCHCODRAFT_02564718"/>
<accession>D8PKK3</accession>
<evidence type="ECO:0008006" key="3">
    <source>
        <dbReference type="Google" id="ProtNLM"/>
    </source>
</evidence>
<dbReference type="AlphaFoldDB" id="D8PKK3"/>
<dbReference type="OrthoDB" id="10304577at2759"/>
<protein>
    <recommendedName>
        <fullName evidence="3">Fungal-type protein kinase domain-containing protein</fullName>
    </recommendedName>
</protein>
<dbReference type="KEGG" id="scm:SCHCO_02564718"/>
<dbReference type="GeneID" id="9585185"/>